<dbReference type="InterPro" id="IPR046770">
    <property type="entry name" value="DOCKER_Lobe_B"/>
</dbReference>
<dbReference type="InterPro" id="IPR035892">
    <property type="entry name" value="C2_domain_sf"/>
</dbReference>
<name>A0A0N4UBX6_DRAME</name>
<evidence type="ECO:0000256" key="1">
    <source>
        <dbReference type="ARBA" id="ARBA00022658"/>
    </source>
</evidence>
<dbReference type="InterPro" id="IPR043161">
    <property type="entry name" value="DOCK_C_lobe_A"/>
</dbReference>
<organism evidence="5 6">
    <name type="scientific">Dracunculus medinensis</name>
    <name type="common">Guinea worm</name>
    <dbReference type="NCBI Taxonomy" id="318479"/>
    <lineage>
        <taxon>Eukaryota</taxon>
        <taxon>Metazoa</taxon>
        <taxon>Ecdysozoa</taxon>
        <taxon>Nematoda</taxon>
        <taxon>Chromadorea</taxon>
        <taxon>Rhabditida</taxon>
        <taxon>Spirurina</taxon>
        <taxon>Dracunculoidea</taxon>
        <taxon>Dracunculidae</taxon>
        <taxon>Dracunculus</taxon>
    </lineage>
</organism>
<sequence>LRIDFCRFSAAVGKPGQAREARAAVRSAISTINPVKSIVMPSQRRITPFVDHQCIADANWLLTQEALFLYSSPYQIVTFNYACFSDAFSSVNKESALELKPLVFESDLEVEEEKTFAKQSASGNIHEGYLLLIPDPGLLDNFKNVKKRYCILKHEIDGNVVLEIQKQGIKTCSPFIIERVVLGTKKGRDVLEVLVFGHGIERRSILLTADVDGDLRLWFMEINKALIMSRPGNSKISIPNSSTISPTDSGSLDSDGNLSGDNASLSSAMKLLLSEPFENKSSLFMQYIPDTTNANGSKIVFRFTVEFVKLNLKVRVSNTENKQIEPFFIRFFIFDARAGRRLSEEFHINPNSDEINALIKGHTKNNGSSVEKRDLKHDINYGIFQQQLADTNINKVVFSVEEPHVDIYLIICIERILSSDSYGEAYMKTVGEFKSTLKLQKMLVQACNKLSEYRMPFAWTARSIYQDMLGCNTRIPDELQLFRSDNNKFNESDLQKILIDFTRYSSRVVSVKWYFYFRNEKSGKLSIIPGSSITAKMEISSKIIEHQMQINSTSMPSSSWNMASDSSLSACFEAQSFNNFGAEPHTNFINNLYVYPLMLKYDNQKVFNKARNIACSIRFVSFEGQNEKISEVIYNRFVFPVSFVRVAHTAIHYHEQCPLFSDEIKIRLPVTLQPTDHLLFTFTHVSVGGSLSLKSANETIESAIGYAWLPLVKGDRLVIESDEQEVALPVASELPKDYISYQSLGLGKGHSGPDIRWVDGGKPLFRIRLRLISSVFTSEPNLQMFFQSCQRLQRAGVIPDAVDKIFYRAARNESLSSSAPPSIDDNEDKIEKCCQHITRKAELLRFNIGVLKIFFHALLDIEINRLIPYLPLILNRLLLLLCVSVSENMAHGCLRVRYSEVPWLKLRPILNITFAFAIWRQFFISEMSYRIISAFFFSTLVGIIDRATKTGKEIFLRSFIRNTFQPISVKTRTSPEDETTHSSVGKYLPSWIIKFSDDLDILAPILRHLWFFLDIFSKSMAQKVLDLNLHKLPRRSRFSPEFLYRSKTMVEELFSLIISKHRDIPQECRIANTSIAYFLRVLRDYKLELLRILAGHEHWLPLSLPVLLDANVNYSDEFFLSELYCRHHFLVGLLLQELRASLRESREYRRRVIEVVTKLLAKHARDKRKLIGMLYLHSIDGSNVLKAKSELRKLFQIISGSSAQGKIAILYLPLLHLAMENLNELESVSQQCDPVESSVVNAVSRIGERASSLTVDFRNSIRSDFESLFSEPARSMHQRNHSYHPSSQPISCETHIAGLAEKLDKNEKMQKNAKKIEGKLYKVINESYIERETSDILLCVLFILHNLPRKILPLLWSHFESKGLLSDFINLLEVILATFRYRGKTDFLKFANNKLYFSHAGISPGSASISRCVIMDQASVGSSSSEAQIIGSPSIHITEPGEATLYSSIQESNLIQEIALTVLDIVRDLAEYISTRLNFLMDPGIEKTISKLLSIQLSVLGDHWTEAVRLTSLSVLADFINLFRSQLFENGSINDLSALIEGLLLQLNSRFSTIQSSSTALLYLVLKNGYDCASLILARQTVANMVPTDIRNSAMKNISLIERLGPPGSQTSVALSRLLGRKVPLANSIRFENGLALLESYVTTEMKPKIFERAVQELIYQLKGILSATGALTDSYRGSAALRSAWFESLANTHIRERFYAEAAACQAHVVAIIAKELYFNGNVMATWHIVFAGIIDVDWKLFEAISETITKDEKVFDKHSAIIQQAGFCLVSFDNYTSTIEKVVRSLFFAERYEAIGPIYRLAIPVFEQQNDFESLVKVYTELQKAYSLAEQMKITGKRHLGTYFKIFFYGQNHFKEDHNTEWIYREPGLISLAEAYERMKEMYYFALGHERIQIVAEGELNKEDLKDDTAYIQLTHVEPFKDGVNRSDFDLHTNIQKFFYEMSVIDELYPEAPEVARQGLKLDLPFPNVRRRARVINRAEIVLSPLELARDKLLFKAKQIRRILDSTKFVGTTKKGISENLDIKGLQLLLQGAIQPTVNIGPLAYAEAFTTPSQIERYGDDGIKSLANAFICLMNECGKALDANEAAIGVDQVEYQNMLKNAFAAMVERLQVFFGKNVKSSSLTENIVRNSVHIFDSIGDLILNASKKQLFSQQDNSNIWAVLRMKFHNISLMFLMNRVFRLYI</sequence>
<dbReference type="InterPro" id="IPR046769">
    <property type="entry name" value="DOCKER_Lobe_A"/>
</dbReference>
<dbReference type="GO" id="GO:0007264">
    <property type="term" value="P:small GTPase-mediated signal transduction"/>
    <property type="evidence" value="ECO:0007669"/>
    <property type="project" value="InterPro"/>
</dbReference>
<reference evidence="6" key="1">
    <citation type="submission" date="2016-04" db="UniProtKB">
        <authorList>
            <consortium name="WormBaseParasite"/>
        </authorList>
    </citation>
    <scope>IDENTIFICATION</scope>
</reference>
<dbReference type="Pfam" id="PF20421">
    <property type="entry name" value="DHR-2_Lobe_C"/>
    <property type="match status" value="1"/>
</dbReference>
<dbReference type="WBParaSite" id="DME_0000473501-mRNA-1">
    <property type="protein sequence ID" value="DME_0000473501-mRNA-1"/>
    <property type="gene ID" value="DME_0000473501"/>
</dbReference>
<evidence type="ECO:0000313" key="6">
    <source>
        <dbReference type="WBParaSite" id="DME_0000473501-mRNA-1"/>
    </source>
</evidence>
<accession>A0A0N4UBX6</accession>
<dbReference type="Pfam" id="PF20422">
    <property type="entry name" value="DHR-2_Lobe_B"/>
    <property type="match status" value="1"/>
</dbReference>
<keyword evidence="1" id="KW-0344">Guanine-nucleotide releasing factor</keyword>
<dbReference type="Proteomes" id="UP000038040">
    <property type="component" value="Unplaced"/>
</dbReference>
<dbReference type="InterPro" id="IPR043162">
    <property type="entry name" value="DOCK_C_lobe_C"/>
</dbReference>
<dbReference type="Gene3D" id="1.25.40.410">
    <property type="match status" value="1"/>
</dbReference>
<dbReference type="InterPro" id="IPR027007">
    <property type="entry name" value="C2_DOCK-type_domain"/>
</dbReference>
<evidence type="ECO:0000256" key="2">
    <source>
        <dbReference type="PROSITE-ProRule" id="PRU00983"/>
    </source>
</evidence>
<dbReference type="InterPro" id="IPR027357">
    <property type="entry name" value="DOCKER_dom"/>
</dbReference>
<dbReference type="Gene3D" id="2.60.40.150">
    <property type="entry name" value="C2 domain"/>
    <property type="match status" value="1"/>
</dbReference>
<evidence type="ECO:0000259" key="3">
    <source>
        <dbReference type="PROSITE" id="PS51650"/>
    </source>
</evidence>
<dbReference type="PANTHER" id="PTHR23317:SF26">
    <property type="entry name" value="ZIZIMIN, ISOFORM K"/>
    <property type="match status" value="1"/>
</dbReference>
<dbReference type="Pfam" id="PF06920">
    <property type="entry name" value="DHR-2_Lobe_A"/>
    <property type="match status" value="1"/>
</dbReference>
<dbReference type="InterPro" id="IPR026791">
    <property type="entry name" value="DOCK"/>
</dbReference>
<dbReference type="PROSITE" id="PS51651">
    <property type="entry name" value="DOCKER"/>
    <property type="match status" value="1"/>
</dbReference>
<comment type="similarity">
    <text evidence="2">Belongs to the DOCK family.</text>
</comment>
<dbReference type="PANTHER" id="PTHR23317">
    <property type="entry name" value="DEDICATOR OF CYTOKINESIS DOCK"/>
    <property type="match status" value="1"/>
</dbReference>
<dbReference type="InterPro" id="IPR046773">
    <property type="entry name" value="DOCKER_Lobe_C"/>
</dbReference>
<protein>
    <submittedName>
        <fullName evidence="6">Dedicator of cytokinesis protein 4</fullName>
    </submittedName>
</protein>
<feature type="domain" description="DOCKER" evidence="4">
    <location>
        <begin position="1674"/>
        <end position="2121"/>
    </location>
</feature>
<evidence type="ECO:0000313" key="5">
    <source>
        <dbReference type="Proteomes" id="UP000038040"/>
    </source>
</evidence>
<proteinExistence type="inferred from homology"/>
<dbReference type="Pfam" id="PF14429">
    <property type="entry name" value="DOCK-C2"/>
    <property type="match status" value="1"/>
</dbReference>
<dbReference type="Gene3D" id="1.20.58.740">
    <property type="match status" value="1"/>
</dbReference>
<dbReference type="GO" id="GO:0005085">
    <property type="term" value="F:guanyl-nucleotide exchange factor activity"/>
    <property type="evidence" value="ECO:0007669"/>
    <property type="project" value="UniProtKB-KW"/>
</dbReference>
<dbReference type="PROSITE" id="PS51650">
    <property type="entry name" value="C2_DOCK"/>
    <property type="match status" value="1"/>
</dbReference>
<evidence type="ECO:0000259" key="4">
    <source>
        <dbReference type="PROSITE" id="PS51651"/>
    </source>
</evidence>
<feature type="domain" description="C2 DOCK-type" evidence="3">
    <location>
        <begin position="589"/>
        <end position="772"/>
    </location>
</feature>